<sequence length="86" mass="10287">MTANETIKKGWTREDFLALLERGRQIKARRQKEAEEWYAERQRRKKEAAESADQSPLTHQRYNFSSESTNHPRKKRSRNFCSFVLA</sequence>
<feature type="region of interest" description="Disordered" evidence="1">
    <location>
        <begin position="29"/>
        <end position="86"/>
    </location>
</feature>
<feature type="compositionally biased region" description="Basic and acidic residues" evidence="1">
    <location>
        <begin position="31"/>
        <end position="41"/>
    </location>
</feature>
<dbReference type="Proteomes" id="UP000806522">
    <property type="component" value="Unassembled WGS sequence"/>
</dbReference>
<accession>A0A9D5P309</accession>
<feature type="compositionally biased region" description="Polar residues" evidence="1">
    <location>
        <begin position="52"/>
        <end position="69"/>
    </location>
</feature>
<dbReference type="AlphaFoldDB" id="A0A9D5P309"/>
<evidence type="ECO:0000313" key="3">
    <source>
        <dbReference type="Proteomes" id="UP000806522"/>
    </source>
</evidence>
<protein>
    <submittedName>
        <fullName evidence="2">Uncharacterized protein</fullName>
    </submittedName>
</protein>
<proteinExistence type="predicted"/>
<dbReference type="EMBL" id="SUYC01000008">
    <property type="protein sequence ID" value="MBE6270987.1"/>
    <property type="molecule type" value="Genomic_DNA"/>
</dbReference>
<comment type="caution">
    <text evidence="2">The sequence shown here is derived from an EMBL/GenBank/DDBJ whole genome shotgun (WGS) entry which is preliminary data.</text>
</comment>
<reference evidence="2" key="1">
    <citation type="submission" date="2019-04" db="EMBL/GenBank/DDBJ databases">
        <title>Evolution of Biomass-Degrading Anaerobic Consortia Revealed by Metagenomics.</title>
        <authorList>
            <person name="Peng X."/>
        </authorList>
    </citation>
    <scope>NUCLEOTIDE SEQUENCE</scope>
    <source>
        <strain evidence="2">SIG140</strain>
    </source>
</reference>
<evidence type="ECO:0000256" key="1">
    <source>
        <dbReference type="SAM" id="MobiDB-lite"/>
    </source>
</evidence>
<organism evidence="2 3">
    <name type="scientific">Xylanibacter ruminicola</name>
    <name type="common">Prevotella ruminicola</name>
    <dbReference type="NCBI Taxonomy" id="839"/>
    <lineage>
        <taxon>Bacteria</taxon>
        <taxon>Pseudomonadati</taxon>
        <taxon>Bacteroidota</taxon>
        <taxon>Bacteroidia</taxon>
        <taxon>Bacteroidales</taxon>
        <taxon>Prevotellaceae</taxon>
        <taxon>Xylanibacter</taxon>
    </lineage>
</organism>
<name>A0A9D5P309_XYLRU</name>
<gene>
    <name evidence="2" type="ORF">E7101_08555</name>
</gene>
<evidence type="ECO:0000313" key="2">
    <source>
        <dbReference type="EMBL" id="MBE6270987.1"/>
    </source>
</evidence>